<organism evidence="2 3">
    <name type="scientific">Streptomyces antnestii</name>
    <dbReference type="NCBI Taxonomy" id="2494256"/>
    <lineage>
        <taxon>Bacteria</taxon>
        <taxon>Bacillati</taxon>
        <taxon>Actinomycetota</taxon>
        <taxon>Actinomycetes</taxon>
        <taxon>Kitasatosporales</taxon>
        <taxon>Streptomycetaceae</taxon>
        <taxon>Streptomyces</taxon>
    </lineage>
</organism>
<dbReference type="InterPro" id="IPR041581">
    <property type="entry name" value="Glyoxalase_6"/>
</dbReference>
<protein>
    <submittedName>
        <fullName evidence="2">VOC family protein</fullName>
    </submittedName>
</protein>
<dbReference type="Pfam" id="PF00903">
    <property type="entry name" value="Glyoxalase"/>
    <property type="match status" value="1"/>
</dbReference>
<dbReference type="InterPro" id="IPR037523">
    <property type="entry name" value="VOC_core"/>
</dbReference>
<feature type="domain" description="VOC" evidence="1">
    <location>
        <begin position="148"/>
        <end position="266"/>
    </location>
</feature>
<dbReference type="PROSITE" id="PS51819">
    <property type="entry name" value="VOC"/>
    <property type="match status" value="2"/>
</dbReference>
<sequence>MSGKLISRTGSDGDTSHHAVLGSPCWVSLAARDLSAAEAFYRAVLGWTFRAATLGERFRVALAHGRAVAGIGAVAPALQVPVAWTPYFAVADADETVGRVQERGGTVGVGPIGFPTGRAALVSDRAGAVFGIWAGRLIRDFGAWRRSAPLWLRLVTRDAFDAAIFYGEVLEWTSPGRCDVRYEDGAVVLVCAGEPVASLCGGGPESAPDPELRPRWQVRFIVPDAAACARAAEEYGGTITGEDTDAGGECVTLRDPEGAELAVFAPREA</sequence>
<dbReference type="AlphaFoldDB" id="A0A3S2YUU6"/>
<accession>A0A3S2YUU6</accession>
<dbReference type="Gene3D" id="3.10.180.10">
    <property type="entry name" value="2,3-Dihydroxybiphenyl 1,2-Dioxygenase, domain 1"/>
    <property type="match status" value="2"/>
</dbReference>
<reference evidence="2 3" key="1">
    <citation type="submission" date="2019-01" db="EMBL/GenBank/DDBJ databases">
        <title>Genome sequences of Streptomyces and Rhizobium isolates collected from root and soil.</title>
        <authorList>
            <person name="Chhettri S."/>
            <person name="Sevigny J.L."/>
            <person name="Sen A."/>
            <person name="Ennis N."/>
            <person name="Tisa L."/>
        </authorList>
    </citation>
    <scope>NUCLEOTIDE SEQUENCE [LARGE SCALE GENOMIC DNA]</scope>
    <source>
        <strain evidence="2 3">San01</strain>
    </source>
</reference>
<dbReference type="InterPro" id="IPR004360">
    <property type="entry name" value="Glyas_Fos-R_dOase_dom"/>
</dbReference>
<dbReference type="PANTHER" id="PTHR33993:SF10">
    <property type="entry name" value="CONSERVED PROTEIN"/>
    <property type="match status" value="1"/>
</dbReference>
<dbReference type="InterPro" id="IPR052164">
    <property type="entry name" value="Anthracycline_SecMetBiosynth"/>
</dbReference>
<dbReference type="EMBL" id="RZYA01000016">
    <property type="protein sequence ID" value="RVU19904.1"/>
    <property type="molecule type" value="Genomic_DNA"/>
</dbReference>
<gene>
    <name evidence="2" type="ORF">EOT10_28210</name>
</gene>
<evidence type="ECO:0000259" key="1">
    <source>
        <dbReference type="PROSITE" id="PS51819"/>
    </source>
</evidence>
<feature type="domain" description="VOC" evidence="1">
    <location>
        <begin position="23"/>
        <end position="135"/>
    </location>
</feature>
<dbReference type="RefSeq" id="WP_127831158.1">
    <property type="nucleotide sequence ID" value="NZ_RZYA01000016.1"/>
</dbReference>
<evidence type="ECO:0000313" key="3">
    <source>
        <dbReference type="Proteomes" id="UP000283128"/>
    </source>
</evidence>
<comment type="caution">
    <text evidence="2">The sequence shown here is derived from an EMBL/GenBank/DDBJ whole genome shotgun (WGS) entry which is preliminary data.</text>
</comment>
<proteinExistence type="predicted"/>
<dbReference type="SUPFAM" id="SSF54593">
    <property type="entry name" value="Glyoxalase/Bleomycin resistance protein/Dihydroxybiphenyl dioxygenase"/>
    <property type="match status" value="2"/>
</dbReference>
<dbReference type="Proteomes" id="UP000283128">
    <property type="component" value="Unassembled WGS sequence"/>
</dbReference>
<dbReference type="Pfam" id="PF18029">
    <property type="entry name" value="Glyoxalase_6"/>
    <property type="match status" value="1"/>
</dbReference>
<keyword evidence="3" id="KW-1185">Reference proteome</keyword>
<dbReference type="InterPro" id="IPR029068">
    <property type="entry name" value="Glyas_Bleomycin-R_OHBP_Dase"/>
</dbReference>
<name>A0A3S2YUU6_9ACTN</name>
<dbReference type="CDD" id="cd07247">
    <property type="entry name" value="SgaA_N_like"/>
    <property type="match status" value="1"/>
</dbReference>
<dbReference type="PANTHER" id="PTHR33993">
    <property type="entry name" value="GLYOXALASE-RELATED"/>
    <property type="match status" value="1"/>
</dbReference>
<dbReference type="OrthoDB" id="9793039at2"/>
<evidence type="ECO:0000313" key="2">
    <source>
        <dbReference type="EMBL" id="RVU19904.1"/>
    </source>
</evidence>